<reference evidence="6 7" key="1">
    <citation type="submission" date="2015-03" db="EMBL/GenBank/DDBJ databases">
        <title>Genome sequence of Pseudoalteromonas aurantia.</title>
        <authorList>
            <person name="Xie B.-B."/>
            <person name="Rong J.-C."/>
            <person name="Qin Q.-L."/>
            <person name="Zhang Y.-Z."/>
        </authorList>
    </citation>
    <scope>NUCLEOTIDE SEQUENCE [LARGE SCALE GENOMIC DNA]</scope>
    <source>
        <strain evidence="6 7">208</strain>
    </source>
</reference>
<feature type="region of interest" description="Disordered" evidence="4">
    <location>
        <begin position="43"/>
        <end position="115"/>
    </location>
</feature>
<dbReference type="RefSeq" id="WP_192506851.1">
    <property type="nucleotide sequence ID" value="NZ_AQGV01000012.1"/>
</dbReference>
<dbReference type="InterPro" id="IPR052563">
    <property type="entry name" value="FliK"/>
</dbReference>
<dbReference type="InterPro" id="IPR038610">
    <property type="entry name" value="FliK-like_C_sf"/>
</dbReference>
<dbReference type="Pfam" id="PF02120">
    <property type="entry name" value="Flg_hook"/>
    <property type="match status" value="1"/>
</dbReference>
<keyword evidence="3" id="KW-1005">Bacterial flagellum biogenesis</keyword>
<dbReference type="InterPro" id="IPR021136">
    <property type="entry name" value="Flagellar_hook_control-like_C"/>
</dbReference>
<evidence type="ECO:0000256" key="3">
    <source>
        <dbReference type="ARBA" id="ARBA00022795"/>
    </source>
</evidence>
<evidence type="ECO:0000313" key="7">
    <source>
        <dbReference type="Proteomes" id="UP000615755"/>
    </source>
</evidence>
<keyword evidence="6" id="KW-0966">Cell projection</keyword>
<evidence type="ECO:0000256" key="1">
    <source>
        <dbReference type="ARBA" id="ARBA00003944"/>
    </source>
</evidence>
<name>A0ABR9E8V6_9GAMM</name>
<feature type="compositionally biased region" description="Polar residues" evidence="4">
    <location>
        <begin position="647"/>
        <end position="658"/>
    </location>
</feature>
<organism evidence="6 7">
    <name type="scientific">Pseudoalteromonas aurantia 208</name>
    <dbReference type="NCBI Taxonomy" id="1314867"/>
    <lineage>
        <taxon>Bacteria</taxon>
        <taxon>Pseudomonadati</taxon>
        <taxon>Pseudomonadota</taxon>
        <taxon>Gammaproteobacteria</taxon>
        <taxon>Alteromonadales</taxon>
        <taxon>Pseudoalteromonadaceae</taxon>
        <taxon>Pseudoalteromonas</taxon>
    </lineage>
</organism>
<feature type="region of interest" description="Disordered" evidence="4">
    <location>
        <begin position="240"/>
        <end position="304"/>
    </location>
</feature>
<keyword evidence="6" id="KW-0969">Cilium</keyword>
<feature type="compositionally biased region" description="Polar residues" evidence="4">
    <location>
        <begin position="169"/>
        <end position="178"/>
    </location>
</feature>
<dbReference type="Gene3D" id="3.30.750.140">
    <property type="match status" value="1"/>
</dbReference>
<feature type="region of interest" description="Disordered" evidence="4">
    <location>
        <begin position="169"/>
        <end position="196"/>
    </location>
</feature>
<feature type="compositionally biased region" description="Basic and acidic residues" evidence="4">
    <location>
        <begin position="240"/>
        <end position="249"/>
    </location>
</feature>
<dbReference type="PANTHER" id="PTHR37533:SF2">
    <property type="entry name" value="FLAGELLAR HOOK-LENGTH CONTROL PROTEIN"/>
    <property type="match status" value="1"/>
</dbReference>
<evidence type="ECO:0000256" key="4">
    <source>
        <dbReference type="SAM" id="MobiDB-lite"/>
    </source>
</evidence>
<proteinExistence type="inferred from homology"/>
<comment type="caution">
    <text evidence="6">The sequence shown here is derived from an EMBL/GenBank/DDBJ whole genome shotgun (WGS) entry which is preliminary data.</text>
</comment>
<comment type="similarity">
    <text evidence="2">Belongs to the FliK family.</text>
</comment>
<evidence type="ECO:0000313" key="6">
    <source>
        <dbReference type="EMBL" id="MBE0367418.1"/>
    </source>
</evidence>
<dbReference type="PRINTS" id="PR01007">
    <property type="entry name" value="FLGHOOKFLIK"/>
</dbReference>
<comment type="function">
    <text evidence="1">Controls the length of the flagellar hook.</text>
</comment>
<dbReference type="Proteomes" id="UP000615755">
    <property type="component" value="Unassembled WGS sequence"/>
</dbReference>
<evidence type="ECO:0000259" key="5">
    <source>
        <dbReference type="Pfam" id="PF02120"/>
    </source>
</evidence>
<dbReference type="CDD" id="cd17470">
    <property type="entry name" value="T3SS_Flik_C"/>
    <property type="match status" value="1"/>
</dbReference>
<dbReference type="PANTHER" id="PTHR37533">
    <property type="entry name" value="FLAGELLAR HOOK-LENGTH CONTROL PROTEIN"/>
    <property type="match status" value="1"/>
</dbReference>
<feature type="compositionally biased region" description="Polar residues" evidence="4">
    <location>
        <begin position="88"/>
        <end position="112"/>
    </location>
</feature>
<feature type="domain" description="Flagellar hook-length control protein-like C-terminal" evidence="5">
    <location>
        <begin position="560"/>
        <end position="642"/>
    </location>
</feature>
<sequence>MLNVKQDLAILNSEYSEKVKYEERKDAAVANEEFANELSRYEEYASSYDSKEIPENKPKLRNGKEPKEELLTRSKEYEIPTTVGKTGDINTSDNKAEVNSSADEASSSTKANSDIIVEPDAKEVVKSTANNSDGDFLAQINAAQQQSTSVKSYTQPTTPEYSKLSQVAQAMEQMNASKNAKPEQQIGGNLKNEKESDDQLLFTNKAELISKGTKNDTVTSGDTQITKASDVDKALKDIESGYKDNKLDKSTPVLLSSQANNDIARKDPTLINKASQTEENKPTEEDLNQESAEVPMDRQSSRNTKYNAIDSRFIKKEEVNEQPTVTQQKDKTPLLEKDLQLKTHIEQLNSNEKKSLQLALQQAINSNTLSPEAKENAQRALQFMNNERNIKAPQIEIQISEGDVVDSDNPLNAVRYENQPKLSSVLESITSRVPQSESGGYRSSELKVLQEDAVKEAVIKDQAAADNIDTAEINAPRKPVSNIQVEQLFKAIVQPVAPHSVNNTDFVDYNSPVQVLDSIQGQQVSNQNQTSLLSGRVVMDPEIQQAINVARNDAAKVLQEKVSMMLNLNNKEAEVRLDPPELGSMQIRIRSDAEQAQVNFVVQNQQAKEALEQSMPKLKEMLAEQGIELGESNIQQEDQGQRDEQSENNQQEGNSRLANNHDEAQNTAQLMNSKADEGSGIDYYA</sequence>
<protein>
    <submittedName>
        <fullName evidence="6">Flagellar hook-length control protein FliK</fullName>
    </submittedName>
</protein>
<feature type="region of interest" description="Disordered" evidence="4">
    <location>
        <begin position="633"/>
        <end position="685"/>
    </location>
</feature>
<keyword evidence="7" id="KW-1185">Reference proteome</keyword>
<keyword evidence="6" id="KW-0282">Flagellum</keyword>
<gene>
    <name evidence="6" type="primary">fliK</name>
    <name evidence="6" type="ORF">PAUR_a0773</name>
</gene>
<dbReference type="InterPro" id="IPR001635">
    <property type="entry name" value="Flag_hook_Flik"/>
</dbReference>
<dbReference type="EMBL" id="AQGV01000012">
    <property type="protein sequence ID" value="MBE0367418.1"/>
    <property type="molecule type" value="Genomic_DNA"/>
</dbReference>
<feature type="compositionally biased region" description="Basic and acidic residues" evidence="4">
    <location>
        <begin position="43"/>
        <end position="78"/>
    </location>
</feature>
<evidence type="ECO:0000256" key="2">
    <source>
        <dbReference type="ARBA" id="ARBA00009149"/>
    </source>
</evidence>
<accession>A0ABR9E8V6</accession>